<dbReference type="GO" id="GO:0009898">
    <property type="term" value="C:cytoplasmic side of plasma membrane"/>
    <property type="evidence" value="ECO:0007669"/>
    <property type="project" value="UniProtKB-UniRule"/>
</dbReference>
<dbReference type="PANTHER" id="PTHR45586:SF1">
    <property type="entry name" value="LIPOPOLYSACCHARIDE ASSEMBLY PROTEIN B"/>
    <property type="match status" value="1"/>
</dbReference>
<evidence type="ECO:0000256" key="3">
    <source>
        <dbReference type="ARBA" id="ARBA00022803"/>
    </source>
</evidence>
<dbReference type="SUPFAM" id="SSF48452">
    <property type="entry name" value="TPR-like"/>
    <property type="match status" value="2"/>
</dbReference>
<proteinExistence type="inferred from homology"/>
<feature type="binding site" evidence="4">
    <location>
        <position position="360"/>
    </location>
    <ligand>
        <name>Fe cation</name>
        <dbReference type="ChEBI" id="CHEBI:24875"/>
    </ligand>
</feature>
<protein>
    <recommendedName>
        <fullName evidence="4">Lipopolysaccharide assembly protein B</fullName>
    </recommendedName>
</protein>
<keyword evidence="4" id="KW-0472">Membrane</keyword>
<evidence type="ECO:0000256" key="1">
    <source>
        <dbReference type="ARBA" id="ARBA00022723"/>
    </source>
</evidence>
<evidence type="ECO:0000256" key="4">
    <source>
        <dbReference type="HAMAP-Rule" id="MF_00994"/>
    </source>
</evidence>
<comment type="subcellular location">
    <subcellularLocation>
        <location evidence="4">Cell inner membrane</location>
        <topology evidence="4">Single-pass membrane protein</topology>
        <orientation evidence="4">Cytoplasmic side</orientation>
    </subcellularLocation>
</comment>
<dbReference type="STRING" id="1034943.BN59_03485"/>
<dbReference type="GO" id="GO:0046890">
    <property type="term" value="P:regulation of lipid biosynthetic process"/>
    <property type="evidence" value="ECO:0007669"/>
    <property type="project" value="UniProtKB-UniRule"/>
</dbReference>
<dbReference type="GO" id="GO:0008653">
    <property type="term" value="P:lipopolysaccharide metabolic process"/>
    <property type="evidence" value="ECO:0007669"/>
    <property type="project" value="InterPro"/>
</dbReference>
<dbReference type="SMART" id="SM00028">
    <property type="entry name" value="TPR"/>
    <property type="match status" value="5"/>
</dbReference>
<dbReference type="InterPro" id="IPR030865">
    <property type="entry name" value="LapB"/>
</dbReference>
<dbReference type="eggNOG" id="COG2956">
    <property type="taxonomic scope" value="Bacteria"/>
</dbReference>
<evidence type="ECO:0000313" key="7">
    <source>
        <dbReference type="Proteomes" id="UP000044071"/>
    </source>
</evidence>
<dbReference type="Proteomes" id="UP000044071">
    <property type="component" value="Unassembled WGS sequence"/>
</dbReference>
<keyword evidence="4" id="KW-1003">Cell membrane</keyword>
<feature type="topological domain" description="Cytoplasmic" evidence="4">
    <location>
        <begin position="21"/>
        <end position="389"/>
    </location>
</feature>
<feature type="domain" description="LapB rubredoxin metal binding" evidence="5">
    <location>
        <begin position="355"/>
        <end position="382"/>
    </location>
</feature>
<dbReference type="Pfam" id="PF13432">
    <property type="entry name" value="TPR_16"/>
    <property type="match status" value="1"/>
</dbReference>
<feature type="binding site" evidence="4">
    <location>
        <position position="371"/>
    </location>
    <ligand>
        <name>Fe cation</name>
        <dbReference type="ChEBI" id="CHEBI:24875"/>
    </ligand>
</feature>
<comment type="similarity">
    <text evidence="4">Belongs to the LapB family.</text>
</comment>
<feature type="binding site" evidence="4">
    <location>
        <position position="374"/>
    </location>
    <ligand>
        <name>Fe cation</name>
        <dbReference type="ChEBI" id="CHEBI:24875"/>
    </ligand>
</feature>
<keyword evidence="3 4" id="KW-0802">TPR repeat</keyword>
<organism evidence="6 7">
    <name type="scientific">Legionella massiliensis</name>
    <dbReference type="NCBI Taxonomy" id="1034943"/>
    <lineage>
        <taxon>Bacteria</taxon>
        <taxon>Pseudomonadati</taxon>
        <taxon>Pseudomonadota</taxon>
        <taxon>Gammaproteobacteria</taxon>
        <taxon>Legionellales</taxon>
        <taxon>Legionellaceae</taxon>
        <taxon>Legionella</taxon>
    </lineage>
</organism>
<dbReference type="PANTHER" id="PTHR45586">
    <property type="entry name" value="TPR REPEAT-CONTAINING PROTEIN PA4667"/>
    <property type="match status" value="1"/>
</dbReference>
<keyword evidence="4" id="KW-0812">Transmembrane</keyword>
<dbReference type="GO" id="GO:0005506">
    <property type="term" value="F:iron ion binding"/>
    <property type="evidence" value="ECO:0007669"/>
    <property type="project" value="UniProtKB-UniRule"/>
</dbReference>
<accession>A0A078L1N5</accession>
<evidence type="ECO:0000313" key="6">
    <source>
        <dbReference type="EMBL" id="CDZ79167.1"/>
    </source>
</evidence>
<gene>
    <name evidence="4" type="primary">lapB</name>
    <name evidence="6" type="ORF">BN59_03485</name>
</gene>
<dbReference type="Gene3D" id="1.25.40.10">
    <property type="entry name" value="Tetratricopeptide repeat domain"/>
    <property type="match status" value="1"/>
</dbReference>
<dbReference type="InterPro" id="IPR019734">
    <property type="entry name" value="TPR_rpt"/>
</dbReference>
<dbReference type="AlphaFoldDB" id="A0A078L1N5"/>
<dbReference type="Pfam" id="PF13176">
    <property type="entry name" value="TPR_7"/>
    <property type="match status" value="1"/>
</dbReference>
<dbReference type="InterPro" id="IPR041166">
    <property type="entry name" value="Rubredoxin_2"/>
</dbReference>
<dbReference type="Pfam" id="PF18073">
    <property type="entry name" value="Zn_ribbon_LapB"/>
    <property type="match status" value="1"/>
</dbReference>
<reference evidence="6 7" key="1">
    <citation type="submission" date="2014-06" db="EMBL/GenBank/DDBJ databases">
        <authorList>
            <person name="Urmite Genomes Urmite Genomes"/>
        </authorList>
    </citation>
    <scope>NUCLEOTIDE SEQUENCE [LARGE SCALE GENOMIC DNA]</scope>
</reference>
<keyword evidence="4" id="KW-1133">Transmembrane helix</keyword>
<feature type="binding site" evidence="4">
    <location>
        <position position="357"/>
    </location>
    <ligand>
        <name>Fe cation</name>
        <dbReference type="ChEBI" id="CHEBI:24875"/>
    </ligand>
</feature>
<sequence>MINLWPLLLPAAAWSGWWVASRNYSGKEKHFDNRLSREYVVGLNYLLNEQPDKAVDVFIKLLEVDSETVETHLALGSLFRRRGEVDRAIRIHQNLIARPQLSLGERKEALMALGQDYMSAGVFDRAERIFLEVVEMGGSREVSSLHGLLAIYQQEKAWEKALDIVKKLELSAGQSMHIQAAHYYCEIAHQALKNNLFEKAQNATKQALIVDKMSVRASLMQASLDMHQKRFKQALRSLRRVPQQDPEFIGEIIEPLVMCYREIDAMDECVEFLQQTLEEHPRASTIFVIAEFLRREKDMDEAVDFVAEKLSTYPSIRGLNRLIFWHLETAHGKVRDKLQMLYDITSKFLDNKPIYRCGHCGFGGKHLHWHCPSCKQWGRMKPVHGLEGD</sequence>
<keyword evidence="1 4" id="KW-0479">Metal-binding</keyword>
<dbReference type="InterPro" id="IPR011990">
    <property type="entry name" value="TPR-like_helical_dom_sf"/>
</dbReference>
<name>A0A078L1N5_9GAMM</name>
<dbReference type="NCBIfam" id="NF008757">
    <property type="entry name" value="PRK11788.1-5"/>
    <property type="match status" value="1"/>
</dbReference>
<evidence type="ECO:0000259" key="5">
    <source>
        <dbReference type="Pfam" id="PF18073"/>
    </source>
</evidence>
<dbReference type="RefSeq" id="WP_044012329.1">
    <property type="nucleotide sequence ID" value="NZ_CCVW01000004.1"/>
</dbReference>
<dbReference type="HAMAP" id="MF_00994">
    <property type="entry name" value="LPS_assembly_LapB"/>
    <property type="match status" value="1"/>
</dbReference>
<keyword evidence="2 4" id="KW-0677">Repeat</keyword>
<evidence type="ECO:0000256" key="2">
    <source>
        <dbReference type="ARBA" id="ARBA00022737"/>
    </source>
</evidence>
<dbReference type="OrthoDB" id="507476at2"/>
<keyword evidence="4" id="KW-0408">Iron</keyword>
<comment type="function">
    <text evidence="4">Modulates cellular lipopolysaccharide (LPS) levels by regulating LpxC, which is involved in lipid A biosynthesis. May act by modulating the proteolytic activity of FtsH towards LpxC. May also coordinate assembly of proteins involved in LPS synthesis at the plasma membrane.</text>
</comment>
<dbReference type="EMBL" id="CCSB01000004">
    <property type="protein sequence ID" value="CDZ79167.1"/>
    <property type="molecule type" value="Genomic_DNA"/>
</dbReference>
<dbReference type="InterPro" id="IPR051012">
    <property type="entry name" value="CellSynth/LPSAsmb/PSIAsmb"/>
</dbReference>
<keyword evidence="7" id="KW-1185">Reference proteome</keyword>
<keyword evidence="4" id="KW-0997">Cell inner membrane</keyword>